<sequence length="120" mass="13252">MPNPFLTNQLDTLKEAFPTLDLNIIEHVLDSHNGHVEPAFETLLGMTDPSISTSNTPTSSCSRQQQQSQQQPPPPPPRNEPRHSASTSNLAFRAHPPAMNGRRTNSNDSATNLFYSFAKL</sequence>
<name>A0A1X2H5Q0_SYNRA</name>
<dbReference type="GO" id="GO:0031624">
    <property type="term" value="F:ubiquitin conjugating enzyme binding"/>
    <property type="evidence" value="ECO:0007669"/>
    <property type="project" value="TreeGrafter"/>
</dbReference>
<reference evidence="3 4" key="1">
    <citation type="submission" date="2016-07" db="EMBL/GenBank/DDBJ databases">
        <title>Pervasive Adenine N6-methylation of Active Genes in Fungi.</title>
        <authorList>
            <consortium name="DOE Joint Genome Institute"/>
            <person name="Mondo S.J."/>
            <person name="Dannebaum R.O."/>
            <person name="Kuo R.C."/>
            <person name="Labutti K."/>
            <person name="Haridas S."/>
            <person name="Kuo A."/>
            <person name="Salamov A."/>
            <person name="Ahrendt S.R."/>
            <person name="Lipzen A."/>
            <person name="Sullivan W."/>
            <person name="Andreopoulos W.B."/>
            <person name="Clum A."/>
            <person name="Lindquist E."/>
            <person name="Daum C."/>
            <person name="Ramamoorthy G.K."/>
            <person name="Gryganskyi A."/>
            <person name="Culley D."/>
            <person name="Magnuson J.K."/>
            <person name="James T.Y."/>
            <person name="O'Malley M.A."/>
            <person name="Stajich J.E."/>
            <person name="Spatafora J.W."/>
            <person name="Visel A."/>
            <person name="Grigoriev I.V."/>
        </authorList>
    </citation>
    <scope>NUCLEOTIDE SEQUENCE [LARGE SCALE GENOMIC DNA]</scope>
    <source>
        <strain evidence="3 4">NRRL 2496</strain>
    </source>
</reference>
<dbReference type="Gene3D" id="1.10.8.10">
    <property type="entry name" value="DNA helicase RuvA subunit, C-terminal domain"/>
    <property type="match status" value="1"/>
</dbReference>
<feature type="domain" description="CUE" evidence="2">
    <location>
        <begin position="5"/>
        <end position="48"/>
    </location>
</feature>
<dbReference type="PROSITE" id="PS51140">
    <property type="entry name" value="CUE"/>
    <property type="match status" value="1"/>
</dbReference>
<dbReference type="PANTHER" id="PTHR16461">
    <property type="entry name" value="TOLL-INTERACTING PROTEIN"/>
    <property type="match status" value="1"/>
</dbReference>
<dbReference type="Pfam" id="PF02845">
    <property type="entry name" value="CUE"/>
    <property type="match status" value="1"/>
</dbReference>
<dbReference type="STRING" id="13706.A0A1X2H5Q0"/>
<organism evidence="3 4">
    <name type="scientific">Syncephalastrum racemosum</name>
    <name type="common">Filamentous fungus</name>
    <dbReference type="NCBI Taxonomy" id="13706"/>
    <lineage>
        <taxon>Eukaryota</taxon>
        <taxon>Fungi</taxon>
        <taxon>Fungi incertae sedis</taxon>
        <taxon>Mucoromycota</taxon>
        <taxon>Mucoromycotina</taxon>
        <taxon>Mucoromycetes</taxon>
        <taxon>Mucorales</taxon>
        <taxon>Syncephalastraceae</taxon>
        <taxon>Syncephalastrum</taxon>
    </lineage>
</organism>
<evidence type="ECO:0000313" key="4">
    <source>
        <dbReference type="Proteomes" id="UP000242180"/>
    </source>
</evidence>
<proteinExistence type="predicted"/>
<dbReference type="AlphaFoldDB" id="A0A1X2H5Q0"/>
<feature type="compositionally biased region" description="Polar residues" evidence="1">
    <location>
        <begin position="102"/>
        <end position="111"/>
    </location>
</feature>
<dbReference type="SMART" id="SM00546">
    <property type="entry name" value="CUE"/>
    <property type="match status" value="1"/>
</dbReference>
<dbReference type="InParanoid" id="A0A1X2H5Q0"/>
<accession>A0A1X2H5Q0</accession>
<dbReference type="PANTHER" id="PTHR16461:SF5">
    <property type="entry name" value="TOLL-INTERACTING PROTEIN"/>
    <property type="match status" value="1"/>
</dbReference>
<feature type="compositionally biased region" description="Low complexity" evidence="1">
    <location>
        <begin position="47"/>
        <end position="70"/>
    </location>
</feature>
<dbReference type="GO" id="GO:0043130">
    <property type="term" value="F:ubiquitin binding"/>
    <property type="evidence" value="ECO:0007669"/>
    <property type="project" value="InterPro"/>
</dbReference>
<feature type="region of interest" description="Disordered" evidence="1">
    <location>
        <begin position="43"/>
        <end position="111"/>
    </location>
</feature>
<dbReference type="InterPro" id="IPR009060">
    <property type="entry name" value="UBA-like_sf"/>
</dbReference>
<dbReference type="Proteomes" id="UP000242180">
    <property type="component" value="Unassembled WGS sequence"/>
</dbReference>
<dbReference type="EMBL" id="MCGN01000008">
    <property type="protein sequence ID" value="ORY93781.1"/>
    <property type="molecule type" value="Genomic_DNA"/>
</dbReference>
<dbReference type="SUPFAM" id="SSF46934">
    <property type="entry name" value="UBA-like"/>
    <property type="match status" value="1"/>
</dbReference>
<dbReference type="OrthoDB" id="9942608at2759"/>
<evidence type="ECO:0000313" key="3">
    <source>
        <dbReference type="EMBL" id="ORY93781.1"/>
    </source>
</evidence>
<comment type="caution">
    <text evidence="3">The sequence shown here is derived from an EMBL/GenBank/DDBJ whole genome shotgun (WGS) entry which is preliminary data.</text>
</comment>
<dbReference type="GO" id="GO:0005737">
    <property type="term" value="C:cytoplasm"/>
    <property type="evidence" value="ECO:0007669"/>
    <property type="project" value="TreeGrafter"/>
</dbReference>
<evidence type="ECO:0000256" key="1">
    <source>
        <dbReference type="SAM" id="MobiDB-lite"/>
    </source>
</evidence>
<gene>
    <name evidence="3" type="ORF">BCR43DRAFT_346051</name>
</gene>
<dbReference type="GO" id="GO:0006511">
    <property type="term" value="P:ubiquitin-dependent protein catabolic process"/>
    <property type="evidence" value="ECO:0007669"/>
    <property type="project" value="TreeGrafter"/>
</dbReference>
<evidence type="ECO:0000259" key="2">
    <source>
        <dbReference type="PROSITE" id="PS51140"/>
    </source>
</evidence>
<protein>
    <recommendedName>
        <fullName evidence="2">CUE domain-containing protein</fullName>
    </recommendedName>
</protein>
<keyword evidence="4" id="KW-1185">Reference proteome</keyword>
<dbReference type="InterPro" id="IPR003892">
    <property type="entry name" value="CUE"/>
</dbReference>